<comment type="similarity">
    <text evidence="10">Belongs to the insect chemoreceptor superfamily. Heteromeric odorant receptor channel (TC 1.A.69) family.</text>
</comment>
<reference evidence="11" key="2">
    <citation type="submission" date="2020-05" db="UniProtKB">
        <authorList>
            <consortium name="EnsemblMetazoa"/>
        </authorList>
    </citation>
    <scope>IDENTIFICATION</scope>
    <source>
        <strain evidence="11">LVP_AGWG</strain>
    </source>
</reference>
<keyword evidence="7 10" id="KW-0472">Membrane</keyword>
<evidence type="ECO:0000256" key="6">
    <source>
        <dbReference type="ARBA" id="ARBA00022989"/>
    </source>
</evidence>
<sequence length="412" mass="47906">MNCVRKWWSSLVAKKRYFWSDKGPGSDCFLWQDVLLLIGGIQSELTLKWNCERYIRFLVSCLFFLQSFFIFVVLCSTLQTNRDEMFKVVVEVLKFSAFLVAGCKLLLIKLHRKSITNIRTYINDGQTTTGDNSYDRLELTNFKQRSMTMIRFIYGLIFIDMALLSIPNDITDMAFDIRSDIQPFMSHARNIYRLLFITLLPVGFLPKFFSSMATVGTLLLGMQANFKVLANRFHSILSQPFVINGTDWEMINHELKDTVKHHLEFWRHFKALKSLVGETFFLVHYFSIMSIGALCYICQDIGVNFLSFVVLATLAMFLVEYYMFCHFVDSFQDIANCIGEHIFQIAILMPHNRKNHSHYIGFRTALMIIWLNTRRGVSMDCMGLFNISTVAFLHVLNIAYTVLTFLIQMSQL</sequence>
<feature type="transmembrane region" description="Helical" evidence="10">
    <location>
        <begin position="305"/>
        <end position="324"/>
    </location>
</feature>
<feature type="transmembrane region" description="Helical" evidence="10">
    <location>
        <begin position="191"/>
        <end position="209"/>
    </location>
</feature>
<evidence type="ECO:0000256" key="1">
    <source>
        <dbReference type="ARBA" id="ARBA00004651"/>
    </source>
</evidence>
<dbReference type="GO" id="GO:0007165">
    <property type="term" value="P:signal transduction"/>
    <property type="evidence" value="ECO:0007669"/>
    <property type="project" value="UniProtKB-KW"/>
</dbReference>
<evidence type="ECO:0000313" key="12">
    <source>
        <dbReference type="Proteomes" id="UP000008820"/>
    </source>
</evidence>
<evidence type="ECO:0000313" key="11">
    <source>
        <dbReference type="EnsemblMetazoa" id="AAEL017361-PA"/>
    </source>
</evidence>
<proteinExistence type="inferred from homology"/>
<dbReference type="InParanoid" id="A0A1S4G635"/>
<protein>
    <recommendedName>
        <fullName evidence="10">Odorant receptor</fullName>
    </recommendedName>
</protein>
<organism evidence="11 12">
    <name type="scientific">Aedes aegypti</name>
    <name type="common">Yellowfever mosquito</name>
    <name type="synonym">Culex aegypti</name>
    <dbReference type="NCBI Taxonomy" id="7159"/>
    <lineage>
        <taxon>Eukaryota</taxon>
        <taxon>Metazoa</taxon>
        <taxon>Ecdysozoa</taxon>
        <taxon>Arthropoda</taxon>
        <taxon>Hexapoda</taxon>
        <taxon>Insecta</taxon>
        <taxon>Pterygota</taxon>
        <taxon>Neoptera</taxon>
        <taxon>Endopterygota</taxon>
        <taxon>Diptera</taxon>
        <taxon>Nematocera</taxon>
        <taxon>Culicoidea</taxon>
        <taxon>Culicidae</taxon>
        <taxon>Culicinae</taxon>
        <taxon>Aedini</taxon>
        <taxon>Aedes</taxon>
        <taxon>Stegomyia</taxon>
    </lineage>
</organism>
<keyword evidence="2" id="KW-1003">Cell membrane</keyword>
<dbReference type="InterPro" id="IPR004117">
    <property type="entry name" value="7tm6_olfct_rcpt"/>
</dbReference>
<name>A0A1S4G635_AEDAE</name>
<feature type="transmembrane region" description="Helical" evidence="10">
    <location>
        <begin position="279"/>
        <end position="298"/>
    </location>
</feature>
<dbReference type="Proteomes" id="UP000008820">
    <property type="component" value="Chromosome 3"/>
</dbReference>
<dbReference type="GO" id="GO:0005886">
    <property type="term" value="C:plasma membrane"/>
    <property type="evidence" value="ECO:0007669"/>
    <property type="project" value="UniProtKB-SubCell"/>
</dbReference>
<dbReference type="OrthoDB" id="7766721at2759"/>
<comment type="caution">
    <text evidence="10">Lacks conserved residue(s) required for the propagation of feature annotation.</text>
</comment>
<evidence type="ECO:0000256" key="8">
    <source>
        <dbReference type="ARBA" id="ARBA00023170"/>
    </source>
</evidence>
<keyword evidence="6 10" id="KW-1133">Transmembrane helix</keyword>
<evidence type="ECO:0000256" key="9">
    <source>
        <dbReference type="ARBA" id="ARBA00023224"/>
    </source>
</evidence>
<dbReference type="Pfam" id="PF02949">
    <property type="entry name" value="7tm_6"/>
    <property type="match status" value="1"/>
</dbReference>
<gene>
    <name evidence="11" type="primary">23687781</name>
</gene>
<evidence type="ECO:0000256" key="10">
    <source>
        <dbReference type="RuleBase" id="RU351113"/>
    </source>
</evidence>
<dbReference type="VEuPathDB" id="VectorBase:AAEL017361"/>
<evidence type="ECO:0000256" key="7">
    <source>
        <dbReference type="ARBA" id="ARBA00023136"/>
    </source>
</evidence>
<evidence type="ECO:0000256" key="2">
    <source>
        <dbReference type="ARBA" id="ARBA00022475"/>
    </source>
</evidence>
<feature type="transmembrane region" description="Helical" evidence="10">
    <location>
        <begin position="384"/>
        <end position="407"/>
    </location>
</feature>
<reference evidence="11 12" key="1">
    <citation type="submission" date="2017-06" db="EMBL/GenBank/DDBJ databases">
        <title>Aedes aegypti genome working group (AGWG) sequencing and assembly.</title>
        <authorList>
            <consortium name="Aedes aegypti Genome Working Group (AGWG)"/>
            <person name="Matthews B.J."/>
        </authorList>
    </citation>
    <scope>NUCLEOTIDE SEQUENCE [LARGE SCALE GENOMIC DNA]</scope>
    <source>
        <strain evidence="11 12">LVP_AGWG</strain>
    </source>
</reference>
<dbReference type="GO" id="GO:0005549">
    <property type="term" value="F:odorant binding"/>
    <property type="evidence" value="ECO:0007669"/>
    <property type="project" value="InterPro"/>
</dbReference>
<keyword evidence="5 10" id="KW-0552">Olfaction</keyword>
<keyword evidence="8 10" id="KW-0675">Receptor</keyword>
<dbReference type="PANTHER" id="PTHR21137:SF35">
    <property type="entry name" value="ODORANT RECEPTOR 19A-RELATED"/>
    <property type="match status" value="1"/>
</dbReference>
<evidence type="ECO:0000256" key="4">
    <source>
        <dbReference type="ARBA" id="ARBA00022692"/>
    </source>
</evidence>
<dbReference type="PANTHER" id="PTHR21137">
    <property type="entry name" value="ODORANT RECEPTOR"/>
    <property type="match status" value="1"/>
</dbReference>
<evidence type="ECO:0000256" key="3">
    <source>
        <dbReference type="ARBA" id="ARBA00022606"/>
    </source>
</evidence>
<feature type="transmembrane region" description="Helical" evidence="10">
    <location>
        <begin position="54"/>
        <end position="76"/>
    </location>
</feature>
<keyword evidence="4 10" id="KW-0812">Transmembrane</keyword>
<keyword evidence="12" id="KW-1185">Reference proteome</keyword>
<accession>A0A1S4G635</accession>
<evidence type="ECO:0000256" key="5">
    <source>
        <dbReference type="ARBA" id="ARBA00022725"/>
    </source>
</evidence>
<keyword evidence="9 10" id="KW-0807">Transducer</keyword>
<keyword evidence="3 10" id="KW-0716">Sensory transduction</keyword>
<feature type="transmembrane region" description="Helical" evidence="10">
    <location>
        <begin position="88"/>
        <end position="108"/>
    </location>
</feature>
<dbReference type="EnsemblMetazoa" id="AAEL017361-RA">
    <property type="protein sequence ID" value="AAEL017361-PA"/>
    <property type="gene ID" value="AAEL017361"/>
</dbReference>
<dbReference type="GO" id="GO:0004984">
    <property type="term" value="F:olfactory receptor activity"/>
    <property type="evidence" value="ECO:0007669"/>
    <property type="project" value="InterPro"/>
</dbReference>
<dbReference type="AlphaFoldDB" id="A0A1S4G635"/>
<comment type="subcellular location">
    <subcellularLocation>
        <location evidence="1 10">Cell membrane</location>
        <topology evidence="1 10">Multi-pass membrane protein</topology>
    </subcellularLocation>
</comment>